<accession>A0A267EZI3</accession>
<evidence type="ECO:0000313" key="6">
    <source>
        <dbReference type="Proteomes" id="UP000215902"/>
    </source>
</evidence>
<dbReference type="GO" id="GO:0006396">
    <property type="term" value="P:RNA processing"/>
    <property type="evidence" value="ECO:0007669"/>
    <property type="project" value="TreeGrafter"/>
</dbReference>
<feature type="repeat" description="ANK" evidence="3">
    <location>
        <begin position="149"/>
        <end position="181"/>
    </location>
</feature>
<gene>
    <name evidence="5" type="ORF">BOX15_Mlig005256g1</name>
</gene>
<dbReference type="InterPro" id="IPR036770">
    <property type="entry name" value="Ankyrin_rpt-contain_sf"/>
</dbReference>
<dbReference type="PROSITE" id="PS50297">
    <property type="entry name" value="ANK_REP_REGION"/>
    <property type="match status" value="4"/>
</dbReference>
<comment type="caution">
    <text evidence="5">The sequence shown here is derived from an EMBL/GenBank/DDBJ whole genome shotgun (WGS) entry which is preliminary data.</text>
</comment>
<dbReference type="Proteomes" id="UP000215902">
    <property type="component" value="Unassembled WGS sequence"/>
</dbReference>
<feature type="compositionally biased region" description="Pro residues" evidence="4">
    <location>
        <begin position="450"/>
        <end position="459"/>
    </location>
</feature>
<feature type="region of interest" description="Disordered" evidence="4">
    <location>
        <begin position="447"/>
        <end position="486"/>
    </location>
</feature>
<proteinExistence type="predicted"/>
<dbReference type="GO" id="GO:0004540">
    <property type="term" value="F:RNA nuclease activity"/>
    <property type="evidence" value="ECO:0007669"/>
    <property type="project" value="TreeGrafter"/>
</dbReference>
<dbReference type="GO" id="GO:0003723">
    <property type="term" value="F:RNA binding"/>
    <property type="evidence" value="ECO:0007669"/>
    <property type="project" value="TreeGrafter"/>
</dbReference>
<evidence type="ECO:0000313" key="5">
    <source>
        <dbReference type="EMBL" id="PAA66404.1"/>
    </source>
</evidence>
<evidence type="ECO:0000256" key="2">
    <source>
        <dbReference type="ARBA" id="ARBA00023043"/>
    </source>
</evidence>
<feature type="repeat" description="ANK" evidence="3">
    <location>
        <begin position="182"/>
        <end position="214"/>
    </location>
</feature>
<dbReference type="EMBL" id="NIVC01001561">
    <property type="protein sequence ID" value="PAA66404.1"/>
    <property type="molecule type" value="Genomic_DNA"/>
</dbReference>
<evidence type="ECO:0000256" key="3">
    <source>
        <dbReference type="PROSITE-ProRule" id="PRU00023"/>
    </source>
</evidence>
<dbReference type="OrthoDB" id="539213at2759"/>
<name>A0A267EZI3_9PLAT</name>
<dbReference type="PANTHER" id="PTHR24141:SF1">
    <property type="entry name" value="2-5A-DEPENDENT RIBONUCLEASE"/>
    <property type="match status" value="1"/>
</dbReference>
<feature type="region of interest" description="Disordered" evidence="4">
    <location>
        <begin position="500"/>
        <end position="677"/>
    </location>
</feature>
<dbReference type="AlphaFoldDB" id="A0A267EZI3"/>
<dbReference type="Gene3D" id="1.25.40.20">
    <property type="entry name" value="Ankyrin repeat-containing domain"/>
    <property type="match status" value="2"/>
</dbReference>
<dbReference type="InterPro" id="IPR002110">
    <property type="entry name" value="Ankyrin_rpt"/>
</dbReference>
<evidence type="ECO:0000256" key="1">
    <source>
        <dbReference type="ARBA" id="ARBA00022737"/>
    </source>
</evidence>
<feature type="compositionally biased region" description="Low complexity" evidence="4">
    <location>
        <begin position="690"/>
        <end position="699"/>
    </location>
</feature>
<dbReference type="PRINTS" id="PR01415">
    <property type="entry name" value="ANKYRIN"/>
</dbReference>
<feature type="compositionally biased region" description="Basic and acidic residues" evidence="4">
    <location>
        <begin position="548"/>
        <end position="565"/>
    </location>
</feature>
<organism evidence="5 6">
    <name type="scientific">Macrostomum lignano</name>
    <dbReference type="NCBI Taxonomy" id="282301"/>
    <lineage>
        <taxon>Eukaryota</taxon>
        <taxon>Metazoa</taxon>
        <taxon>Spiralia</taxon>
        <taxon>Lophotrochozoa</taxon>
        <taxon>Platyhelminthes</taxon>
        <taxon>Rhabditophora</taxon>
        <taxon>Macrostomorpha</taxon>
        <taxon>Macrostomida</taxon>
        <taxon>Macrostomidae</taxon>
        <taxon>Macrostomum</taxon>
    </lineage>
</organism>
<feature type="region of interest" description="Disordered" evidence="4">
    <location>
        <begin position="690"/>
        <end position="725"/>
    </location>
</feature>
<protein>
    <submittedName>
        <fullName evidence="5">Uncharacterized protein</fullName>
    </submittedName>
</protein>
<feature type="repeat" description="ANK" evidence="3">
    <location>
        <begin position="365"/>
        <end position="397"/>
    </location>
</feature>
<dbReference type="STRING" id="282301.A0A267EZI3"/>
<dbReference type="PANTHER" id="PTHR24141">
    <property type="entry name" value="2-5A-DEPENDENT RIBONUCLEASE"/>
    <property type="match status" value="1"/>
</dbReference>
<dbReference type="Pfam" id="PF12796">
    <property type="entry name" value="Ank_2"/>
    <property type="match status" value="2"/>
</dbReference>
<dbReference type="SUPFAM" id="SSF48403">
    <property type="entry name" value="Ankyrin repeat"/>
    <property type="match status" value="1"/>
</dbReference>
<dbReference type="SMART" id="SM00248">
    <property type="entry name" value="ANK"/>
    <property type="match status" value="7"/>
</dbReference>
<feature type="compositionally biased region" description="Basic residues" evidence="4">
    <location>
        <begin position="700"/>
        <end position="712"/>
    </location>
</feature>
<keyword evidence="2 3" id="KW-0040">ANK repeat</keyword>
<feature type="compositionally biased region" description="Acidic residues" evidence="4">
    <location>
        <begin position="604"/>
        <end position="613"/>
    </location>
</feature>
<reference evidence="5 6" key="1">
    <citation type="submission" date="2017-06" db="EMBL/GenBank/DDBJ databases">
        <title>A platform for efficient transgenesis in Macrostomum lignano, a flatworm model organism for stem cell research.</title>
        <authorList>
            <person name="Berezikov E."/>
        </authorList>
    </citation>
    <scope>NUCLEOTIDE SEQUENCE [LARGE SCALE GENOMIC DNA]</scope>
    <source>
        <strain evidence="5">DV1</strain>
        <tissue evidence="5">Whole organism</tissue>
    </source>
</reference>
<feature type="compositionally biased region" description="Acidic residues" evidence="4">
    <location>
        <begin position="513"/>
        <end position="524"/>
    </location>
</feature>
<feature type="repeat" description="ANK" evidence="3">
    <location>
        <begin position="215"/>
        <end position="247"/>
    </location>
</feature>
<feature type="compositionally biased region" description="Basic and acidic residues" evidence="4">
    <location>
        <begin position="640"/>
        <end position="650"/>
    </location>
</feature>
<sequence>MTVKRKDFQKAAAYIHQFLLKMDETAECAELRDALNLALLHMQKYFRVTQRRRRDSSSGCRERSDTGSFSNGSLRGLSPMTPYVESMDKLRWRWTELDAVAKVKSETLAEQPQQQSLTPALTACKLGDVAALRELHSNDPRCADTADCLGRTPLMYAARYGQQSVAQWLIGVGANPNSTAHDESTPLHVAVHAGNWKLTELLLQNGANPDVRDVQGRAPVHWSVTTSTTECLKLLLRRGANASIHDSDSASAAMWACRLDSVDHFNLLMRGSLGAPGSDWERDSQGRTAVHWAVRWQEPLLCLRALLCPDPVDPAAAAAAAASAELRDNCGRTPLLAAAEIGAMAACKLILESCSRSVLEQMDISSRTAVHLATLGGHGEVLNYLLDQGAEIDARDGEGATAWDYAKQRRLHYCKLILASHYRQKLCSSSAGPDVGDAPAGRQSVEFAVPRPPRTPPTPRSKSPSSSGRRRLIPAGGAAAVSRESSLENGELPIQLAPVAEAAQTSSARAEPEPEPEVTAEIEADASAVVAARPVEGRRASEPTAAVVRRERTTRNSAEHPDPQRLHPRPPLGSPDRRLIRGAQPPYKLPHRPSQSGAAAAEKETDDEAEESESTLPPPPPEFQTSVEEQVASGDDEGDKEPPLDTERMQRVAVQPKPQERHRHNPPPVSVESQTAPAQLMPLPIAYTEAASAAAPSAGSRRRLTGKKKKRRPADAGVSGGALSARDYSIRAAAAGFVQPLVENVINSVTLQQRVPPMASPRSASASAISGGQTLMVSSADAGNRTAASGALSGVGKLR</sequence>
<evidence type="ECO:0000256" key="4">
    <source>
        <dbReference type="SAM" id="MobiDB-lite"/>
    </source>
</evidence>
<keyword evidence="6" id="KW-1185">Reference proteome</keyword>
<keyword evidence="1" id="KW-0677">Repeat</keyword>
<dbReference type="PROSITE" id="PS50088">
    <property type="entry name" value="ANK_REPEAT"/>
    <property type="match status" value="4"/>
</dbReference>